<dbReference type="PANTHER" id="PTHR33910">
    <property type="entry name" value="PROTEIN TRANSLOCASE SUBUNIT SECE"/>
    <property type="match status" value="1"/>
</dbReference>
<comment type="similarity">
    <text evidence="9">Belongs to the SecE/SEC61-gamma family.</text>
</comment>
<dbReference type="RefSeq" id="WP_281837511.1">
    <property type="nucleotide sequence ID" value="NZ_BSDY01000026.1"/>
</dbReference>
<keyword evidence="6 9" id="KW-1133">Transmembrane helix</keyword>
<keyword evidence="5 9" id="KW-0653">Protein transport</keyword>
<evidence type="ECO:0000256" key="6">
    <source>
        <dbReference type="ARBA" id="ARBA00022989"/>
    </source>
</evidence>
<dbReference type="EMBL" id="BSDY01000026">
    <property type="protein sequence ID" value="GLI57836.1"/>
    <property type="molecule type" value="Genomic_DNA"/>
</dbReference>
<evidence type="ECO:0000256" key="2">
    <source>
        <dbReference type="ARBA" id="ARBA00022448"/>
    </source>
</evidence>
<dbReference type="InterPro" id="IPR005807">
    <property type="entry name" value="SecE_bac"/>
</dbReference>
<evidence type="ECO:0000256" key="8">
    <source>
        <dbReference type="ARBA" id="ARBA00023136"/>
    </source>
</evidence>
<dbReference type="GO" id="GO:0005886">
    <property type="term" value="C:plasma membrane"/>
    <property type="evidence" value="ECO:0007669"/>
    <property type="project" value="UniProtKB-SubCell"/>
</dbReference>
<dbReference type="Pfam" id="PF00584">
    <property type="entry name" value="SecE"/>
    <property type="match status" value="1"/>
</dbReference>
<evidence type="ECO:0000256" key="1">
    <source>
        <dbReference type="ARBA" id="ARBA00004370"/>
    </source>
</evidence>
<organism evidence="10 11">
    <name type="scientific">Propionigenium maris DSM 9537</name>
    <dbReference type="NCBI Taxonomy" id="1123000"/>
    <lineage>
        <taxon>Bacteria</taxon>
        <taxon>Fusobacteriati</taxon>
        <taxon>Fusobacteriota</taxon>
        <taxon>Fusobacteriia</taxon>
        <taxon>Fusobacteriales</taxon>
        <taxon>Fusobacteriaceae</taxon>
        <taxon>Propionigenium</taxon>
    </lineage>
</organism>
<comment type="function">
    <text evidence="9">Essential subunit of the Sec protein translocation channel SecYEG. Clamps together the 2 halves of SecY. May contact the channel plug during translocation.</text>
</comment>
<dbReference type="PANTHER" id="PTHR33910:SF1">
    <property type="entry name" value="PROTEIN TRANSLOCASE SUBUNIT SECE"/>
    <property type="match status" value="1"/>
</dbReference>
<evidence type="ECO:0000256" key="9">
    <source>
        <dbReference type="HAMAP-Rule" id="MF_00422"/>
    </source>
</evidence>
<dbReference type="InterPro" id="IPR001901">
    <property type="entry name" value="Translocase_SecE/Sec61-g"/>
</dbReference>
<evidence type="ECO:0000313" key="10">
    <source>
        <dbReference type="EMBL" id="GLI57836.1"/>
    </source>
</evidence>
<evidence type="ECO:0000256" key="3">
    <source>
        <dbReference type="ARBA" id="ARBA00022475"/>
    </source>
</evidence>
<dbReference type="Gene3D" id="1.20.5.1030">
    <property type="entry name" value="Preprotein translocase secy subunit"/>
    <property type="match status" value="1"/>
</dbReference>
<keyword evidence="3 9" id="KW-1003">Cell membrane</keyword>
<feature type="transmembrane region" description="Helical" evidence="9">
    <location>
        <begin position="25"/>
        <end position="46"/>
    </location>
</feature>
<gene>
    <name evidence="9" type="primary">secE</name>
    <name evidence="10" type="ORF">PM10SUCC1_33500</name>
</gene>
<dbReference type="GO" id="GO:0006605">
    <property type="term" value="P:protein targeting"/>
    <property type="evidence" value="ECO:0007669"/>
    <property type="project" value="UniProtKB-UniRule"/>
</dbReference>
<dbReference type="GO" id="GO:0043952">
    <property type="term" value="P:protein transport by the Sec complex"/>
    <property type="evidence" value="ECO:0007669"/>
    <property type="project" value="UniProtKB-UniRule"/>
</dbReference>
<keyword evidence="2 9" id="KW-0813">Transport</keyword>
<dbReference type="Proteomes" id="UP001144471">
    <property type="component" value="Unassembled WGS sequence"/>
</dbReference>
<keyword evidence="7 9" id="KW-0811">Translocation</keyword>
<evidence type="ECO:0000256" key="5">
    <source>
        <dbReference type="ARBA" id="ARBA00022927"/>
    </source>
</evidence>
<accession>A0A9W6GPS5</accession>
<dbReference type="GO" id="GO:0065002">
    <property type="term" value="P:intracellular protein transmembrane transport"/>
    <property type="evidence" value="ECO:0007669"/>
    <property type="project" value="UniProtKB-UniRule"/>
</dbReference>
<keyword evidence="11" id="KW-1185">Reference proteome</keyword>
<dbReference type="InterPro" id="IPR038379">
    <property type="entry name" value="SecE_sf"/>
</dbReference>
<keyword evidence="4 9" id="KW-0812">Transmembrane</keyword>
<evidence type="ECO:0000256" key="4">
    <source>
        <dbReference type="ARBA" id="ARBA00022692"/>
    </source>
</evidence>
<dbReference type="NCBIfam" id="TIGR00964">
    <property type="entry name" value="secE_bact"/>
    <property type="match status" value="1"/>
</dbReference>
<dbReference type="HAMAP" id="MF_00422">
    <property type="entry name" value="SecE"/>
    <property type="match status" value="1"/>
</dbReference>
<dbReference type="GO" id="GO:0009306">
    <property type="term" value="P:protein secretion"/>
    <property type="evidence" value="ECO:0007669"/>
    <property type="project" value="UniProtKB-UniRule"/>
</dbReference>
<comment type="subcellular location">
    <subcellularLocation>
        <location evidence="9">Cell membrane</location>
        <topology evidence="9">Single-pass membrane protein</topology>
    </subcellularLocation>
    <subcellularLocation>
        <location evidence="1">Membrane</location>
    </subcellularLocation>
</comment>
<dbReference type="AlphaFoldDB" id="A0A9W6GPS5"/>
<dbReference type="GO" id="GO:0008320">
    <property type="term" value="F:protein transmembrane transporter activity"/>
    <property type="evidence" value="ECO:0007669"/>
    <property type="project" value="UniProtKB-UniRule"/>
</dbReference>
<keyword evidence="8 9" id="KW-0472">Membrane</keyword>
<protein>
    <recommendedName>
        <fullName evidence="9">Protein translocase subunit SecE</fullName>
    </recommendedName>
</protein>
<proteinExistence type="inferred from homology"/>
<comment type="subunit">
    <text evidence="9">Component of the Sec protein translocase complex. Heterotrimer consisting of SecY, SecE and SecG subunits. The heterotrimers can form oligomers, although 1 heterotrimer is thought to be able to translocate proteins. Interacts with the ribosome. Interacts with SecDF, and other proteins may be involved. Interacts with SecA.</text>
</comment>
<sequence length="60" mass="6669">MKFIEEIKSEYAKVTWPNKDEVKNATIIVAAMSVAMSLYLGLFDLIASRLMDLLVSVFGG</sequence>
<evidence type="ECO:0000313" key="11">
    <source>
        <dbReference type="Proteomes" id="UP001144471"/>
    </source>
</evidence>
<reference evidence="10" key="1">
    <citation type="submission" date="2022-12" db="EMBL/GenBank/DDBJ databases">
        <title>Reference genome sequencing for broad-spectrum identification of bacterial and archaeal isolates by mass spectrometry.</title>
        <authorList>
            <person name="Sekiguchi Y."/>
            <person name="Tourlousse D.M."/>
        </authorList>
    </citation>
    <scope>NUCLEOTIDE SEQUENCE</scope>
    <source>
        <strain evidence="10">10succ1</strain>
    </source>
</reference>
<evidence type="ECO:0000256" key="7">
    <source>
        <dbReference type="ARBA" id="ARBA00023010"/>
    </source>
</evidence>
<name>A0A9W6GPS5_9FUSO</name>
<comment type="caution">
    <text evidence="10">The sequence shown here is derived from an EMBL/GenBank/DDBJ whole genome shotgun (WGS) entry which is preliminary data.</text>
</comment>